<protein>
    <submittedName>
        <fullName evidence="1">Uncharacterized protein</fullName>
    </submittedName>
</protein>
<evidence type="ECO:0000313" key="2">
    <source>
        <dbReference type="Proteomes" id="UP001164705"/>
    </source>
</evidence>
<dbReference type="Proteomes" id="UP001164705">
    <property type="component" value="Chromosome"/>
</dbReference>
<dbReference type="RefSeq" id="WP_267675376.1">
    <property type="nucleotide sequence ID" value="NZ_CP113088.1"/>
</dbReference>
<gene>
    <name evidence="1" type="ORF">N7U66_11150</name>
</gene>
<accession>A0A9E8SC18</accession>
<sequence length="111" mass="12203">MTMVFGFRDNTIRYTLEPTDYDFAAAALLNEPGFEAPAASVANYGNFDRRVGNSAYWSDDMVVTALGIILNNIDPSASEEQKYIVTVDIYNGSNTTEDFSVIKTGGEWVAN</sequence>
<name>A0A9E8SC18_9FLAO</name>
<dbReference type="EMBL" id="CP113088">
    <property type="protein sequence ID" value="WAC00828.1"/>
    <property type="molecule type" value="Genomic_DNA"/>
</dbReference>
<organism evidence="1 2">
    <name type="scientific">Lacinutrix neustonica</name>
    <dbReference type="NCBI Taxonomy" id="2980107"/>
    <lineage>
        <taxon>Bacteria</taxon>
        <taxon>Pseudomonadati</taxon>
        <taxon>Bacteroidota</taxon>
        <taxon>Flavobacteriia</taxon>
        <taxon>Flavobacteriales</taxon>
        <taxon>Flavobacteriaceae</taxon>
        <taxon>Lacinutrix</taxon>
    </lineage>
</organism>
<keyword evidence="2" id="KW-1185">Reference proteome</keyword>
<reference evidence="1" key="1">
    <citation type="submission" date="2022-11" db="EMBL/GenBank/DDBJ databases">
        <title>Lacinutrix neustonica HL-RS19T sp. nov., isolated from the surface microlayer sample of brackish Lake Shihwa.</title>
        <authorList>
            <person name="Choi J.Y."/>
            <person name="Hwang C.Y."/>
        </authorList>
    </citation>
    <scope>NUCLEOTIDE SEQUENCE</scope>
    <source>
        <strain evidence="1">HL-RS19</strain>
    </source>
</reference>
<dbReference type="KEGG" id="lnu:N7U66_11150"/>
<dbReference type="AlphaFoldDB" id="A0A9E8SC18"/>
<evidence type="ECO:0000313" key="1">
    <source>
        <dbReference type="EMBL" id="WAC00828.1"/>
    </source>
</evidence>
<proteinExistence type="predicted"/>